<dbReference type="InterPro" id="IPR026992">
    <property type="entry name" value="DIOX_N"/>
</dbReference>
<gene>
    <name evidence="7" type="ORF">CSSPTR1EN2_LOCUS2980</name>
</gene>
<evidence type="ECO:0000256" key="5">
    <source>
        <dbReference type="SAM" id="MobiDB-lite"/>
    </source>
</evidence>
<accession>A0ABP0TFL6</accession>
<dbReference type="Gene3D" id="2.60.120.330">
    <property type="entry name" value="B-lactam Antibiotic, Isopenicillin N Synthase, Chain"/>
    <property type="match status" value="1"/>
</dbReference>
<keyword evidence="8" id="KW-1185">Reference proteome</keyword>
<dbReference type="Proteomes" id="UP001497512">
    <property type="component" value="Chromosome 10"/>
</dbReference>
<keyword evidence="2 4" id="KW-0479">Metal-binding</keyword>
<evidence type="ECO:0000313" key="7">
    <source>
        <dbReference type="EMBL" id="CAK9195349.1"/>
    </source>
</evidence>
<comment type="similarity">
    <text evidence="1 4">Belongs to the iron/ascorbate-dependent oxidoreductase family.</text>
</comment>
<reference evidence="7" key="1">
    <citation type="submission" date="2024-02" db="EMBL/GenBank/DDBJ databases">
        <authorList>
            <consortium name="ELIXIR-Norway"/>
            <consortium name="Elixir Norway"/>
        </authorList>
    </citation>
    <scope>NUCLEOTIDE SEQUENCE</scope>
</reference>
<proteinExistence type="inferred from homology"/>
<dbReference type="InterPro" id="IPR027443">
    <property type="entry name" value="IPNS-like_sf"/>
</dbReference>
<sequence>MLTNSQKYKRTPKMSKKRIPNSISEISDEEEEFRIHLLPSSVAFDDFQHAHLIPLIDLAALQQLQSSGCTTTAEKVVEQMASACREWGMFQIINHGVSQAVIDRCRASAASVFALPIQEKMKAKRLGDGSFHGYGSGSAVMKSDYTDIWSEAFYVMDSTLPGDSSYYATKIWGPDGNTEFRDALQDYLTAMRKLMVQLMEALMIQGLGLNPEFVREYAECQLGLRMNFYKPCPEPAKHVGVPRHTDGTLMTILHQADVGGLQVEKDGQWISVKPRADAFCVNIGDYGQILSNGLYKSAMHLAVGNESKTQLTLATGLFPASSLVVKPAPELIDDEHPPLFKSITAGDFKMVKNKHPVAPLKHLSLKNSG</sequence>
<evidence type="ECO:0000256" key="4">
    <source>
        <dbReference type="RuleBase" id="RU003682"/>
    </source>
</evidence>
<dbReference type="InterPro" id="IPR044861">
    <property type="entry name" value="IPNS-like_FE2OG_OXY"/>
</dbReference>
<dbReference type="Pfam" id="PF03171">
    <property type="entry name" value="2OG-FeII_Oxy"/>
    <property type="match status" value="1"/>
</dbReference>
<evidence type="ECO:0000259" key="6">
    <source>
        <dbReference type="PROSITE" id="PS51471"/>
    </source>
</evidence>
<feature type="region of interest" description="Disordered" evidence="5">
    <location>
        <begin position="1"/>
        <end position="21"/>
    </location>
</feature>
<dbReference type="EMBL" id="OZ019902">
    <property type="protein sequence ID" value="CAK9195349.1"/>
    <property type="molecule type" value="Genomic_DNA"/>
</dbReference>
<name>A0ABP0TFL6_9BRYO</name>
<keyword evidence="3 4" id="KW-0408">Iron</keyword>
<feature type="compositionally biased region" description="Basic residues" evidence="5">
    <location>
        <begin position="7"/>
        <end position="19"/>
    </location>
</feature>
<keyword evidence="4" id="KW-0560">Oxidoreductase</keyword>
<evidence type="ECO:0000256" key="2">
    <source>
        <dbReference type="ARBA" id="ARBA00022723"/>
    </source>
</evidence>
<protein>
    <recommendedName>
        <fullName evidence="6">Fe2OG dioxygenase domain-containing protein</fullName>
    </recommendedName>
</protein>
<dbReference type="Pfam" id="PF14226">
    <property type="entry name" value="DIOX_N"/>
    <property type="match status" value="1"/>
</dbReference>
<dbReference type="SUPFAM" id="SSF51197">
    <property type="entry name" value="Clavaminate synthase-like"/>
    <property type="match status" value="1"/>
</dbReference>
<evidence type="ECO:0000256" key="3">
    <source>
        <dbReference type="ARBA" id="ARBA00023004"/>
    </source>
</evidence>
<evidence type="ECO:0000313" key="8">
    <source>
        <dbReference type="Proteomes" id="UP001497512"/>
    </source>
</evidence>
<organism evidence="7 8">
    <name type="scientific">Sphagnum troendelagicum</name>
    <dbReference type="NCBI Taxonomy" id="128251"/>
    <lineage>
        <taxon>Eukaryota</taxon>
        <taxon>Viridiplantae</taxon>
        <taxon>Streptophyta</taxon>
        <taxon>Embryophyta</taxon>
        <taxon>Bryophyta</taxon>
        <taxon>Sphagnophytina</taxon>
        <taxon>Sphagnopsida</taxon>
        <taxon>Sphagnales</taxon>
        <taxon>Sphagnaceae</taxon>
        <taxon>Sphagnum</taxon>
    </lineage>
</organism>
<dbReference type="PROSITE" id="PS51471">
    <property type="entry name" value="FE2OG_OXY"/>
    <property type="match status" value="1"/>
</dbReference>
<evidence type="ECO:0000256" key="1">
    <source>
        <dbReference type="ARBA" id="ARBA00008056"/>
    </source>
</evidence>
<dbReference type="PANTHER" id="PTHR47991">
    <property type="entry name" value="OXOGLUTARATE/IRON-DEPENDENT DIOXYGENASE"/>
    <property type="match status" value="1"/>
</dbReference>
<dbReference type="InterPro" id="IPR050295">
    <property type="entry name" value="Plant_2OG-oxidoreductases"/>
</dbReference>
<dbReference type="PRINTS" id="PR00682">
    <property type="entry name" value="IPNSYNTHASE"/>
</dbReference>
<feature type="domain" description="Fe2OG dioxygenase" evidence="6">
    <location>
        <begin position="220"/>
        <end position="319"/>
    </location>
</feature>
<dbReference type="InterPro" id="IPR005123">
    <property type="entry name" value="Oxoglu/Fe-dep_dioxygenase_dom"/>
</dbReference>